<comment type="caution">
    <text evidence="1">The sequence shown here is derived from an EMBL/GenBank/DDBJ whole genome shotgun (WGS) entry which is preliminary data.</text>
</comment>
<evidence type="ECO:0000313" key="1">
    <source>
        <dbReference type="EMBL" id="ENN95596.1"/>
    </source>
</evidence>
<dbReference type="OrthoDB" id="26305at2157"/>
<dbReference type="Proteomes" id="UP000053695">
    <property type="component" value="Unassembled WGS sequence"/>
</dbReference>
<dbReference type="AlphaFoldDB" id="N6VR46"/>
<dbReference type="RefSeq" id="WP_004594663.1">
    <property type="nucleotide sequence ID" value="NZ_APMM01000066.1"/>
</dbReference>
<accession>N6VR46</accession>
<reference evidence="1 2" key="1">
    <citation type="journal article" date="2013" name="Genome Announc.">
        <title>Draft Genome Sequence of a Highly Flagellated, Fast-Swimming Archaeon, Methanocaldococcus villosus Strain KIN24-T80 (DSM 22612).</title>
        <authorList>
            <person name="Thennarasu S."/>
            <person name="Polireddy D."/>
            <person name="Antony A."/>
            <person name="Yada M.R."/>
            <person name="Algarawi S."/>
            <person name="Sivakumar N."/>
        </authorList>
    </citation>
    <scope>NUCLEOTIDE SEQUENCE [LARGE SCALE GENOMIC DNA]</scope>
    <source>
        <strain evidence="1 2">KIN24-T80</strain>
    </source>
</reference>
<evidence type="ECO:0008006" key="3">
    <source>
        <dbReference type="Google" id="ProtNLM"/>
    </source>
</evidence>
<dbReference type="Pfam" id="PF06677">
    <property type="entry name" value="Auto_anti-p27"/>
    <property type="match status" value="1"/>
</dbReference>
<dbReference type="STRING" id="1069083.GCA_000371805_01231"/>
<dbReference type="EMBL" id="APMM01000066">
    <property type="protein sequence ID" value="ENN95596.1"/>
    <property type="molecule type" value="Genomic_DNA"/>
</dbReference>
<evidence type="ECO:0000313" key="2">
    <source>
        <dbReference type="Proteomes" id="UP000053695"/>
    </source>
</evidence>
<proteinExistence type="predicted"/>
<name>N6VR46_9EURY</name>
<protein>
    <recommendedName>
        <fullName evidence="3">Sjogrens syndrome scleroderma autoantigen 1</fullName>
    </recommendedName>
</protein>
<organism evidence="1 2">
    <name type="scientific">Methanocaldococcus villosus KIN24-T80</name>
    <dbReference type="NCBI Taxonomy" id="1069083"/>
    <lineage>
        <taxon>Archaea</taxon>
        <taxon>Methanobacteriati</taxon>
        <taxon>Methanobacteriota</taxon>
        <taxon>Methanomada group</taxon>
        <taxon>Methanococci</taxon>
        <taxon>Methanococcales</taxon>
        <taxon>Methanocaldococcaceae</taxon>
        <taxon>Methanocaldococcus</taxon>
    </lineage>
</organism>
<keyword evidence="2" id="KW-1185">Reference proteome</keyword>
<dbReference type="PATRIC" id="fig|1069083.5.peg.1350"/>
<dbReference type="InterPro" id="IPR009563">
    <property type="entry name" value="SSSCA1"/>
</dbReference>
<sequence>MDPIKITSEELLKGAKMLSKHCEKCGFPLFEKDGKIYCAICNKSNLEDSHKLDKNDIIDKKIDYLLEKLKNENEISRIKEIGEAIAILIKIKKELY</sequence>
<gene>
    <name evidence="1" type="ORF">J422_06972</name>
</gene>